<comment type="pathway">
    <text evidence="6">Cofactor biosynthesis; coenzyme A biosynthesis; CoA from (R)-pantothenate: step 5/5.</text>
</comment>
<evidence type="ECO:0000256" key="5">
    <source>
        <dbReference type="ARBA" id="ARBA00022840"/>
    </source>
</evidence>
<dbReference type="SUPFAM" id="SSF81301">
    <property type="entry name" value="Nucleotidyltransferase"/>
    <property type="match status" value="1"/>
</dbReference>
<dbReference type="InterPro" id="IPR043519">
    <property type="entry name" value="NT_sf"/>
</dbReference>
<dbReference type="Gene3D" id="3.40.50.300">
    <property type="entry name" value="P-loop containing nucleotide triphosphate hydrolases"/>
    <property type="match status" value="1"/>
</dbReference>
<dbReference type="GO" id="GO:0015937">
    <property type="term" value="P:coenzyme A biosynthetic process"/>
    <property type="evidence" value="ECO:0007669"/>
    <property type="project" value="UniProtKB-UniRule"/>
</dbReference>
<evidence type="ECO:0000256" key="2">
    <source>
        <dbReference type="ARBA" id="ARBA00011058"/>
    </source>
</evidence>
<comment type="caution">
    <text evidence="8">The sequence shown here is derived from an EMBL/GenBank/DDBJ whole genome shotgun (WGS) entry which is preliminary data.</text>
</comment>
<proteinExistence type="inferred from homology"/>
<dbReference type="InterPro" id="IPR007344">
    <property type="entry name" value="GrpB/CoaE"/>
</dbReference>
<comment type="similarity">
    <text evidence="2">In the C-terminal section; belongs to the UPF0157 (GrpB) family.</text>
</comment>
<dbReference type="Proteomes" id="UP000533269">
    <property type="component" value="Unassembled WGS sequence"/>
</dbReference>
<sequence>MLRVGLTGGIGAGKSTVARALAGLGAVVVDADVLAREVVARGTPGLAAVVERFGPGVLTPAGDLDRPALGRRVFADPEARAALNAVVHPLVAARRAELVAAAPADAVVVEDVPLLVETGAAAGLPLVVVVEAPAAERVRRLVEDRGMDEADARARLAAQATDAERRAAADVLLPNPRRSAGEPDPLPGLVEALWRDRLLPFEANLRAGRPAARGPVPERDPDPGWAAAGERARARIARVAGERALEVRHTGPTAAPGRRAPDVIDVEVLVGDFATADAVADDLRAAGLVRRPAPPGAGEVLVSSADPGRAVDCRLRPVPPR</sequence>
<evidence type="ECO:0000256" key="6">
    <source>
        <dbReference type="HAMAP-Rule" id="MF_00376"/>
    </source>
</evidence>
<keyword evidence="6 8" id="KW-0418">Kinase</keyword>
<evidence type="ECO:0000256" key="3">
    <source>
        <dbReference type="ARBA" id="ARBA00022490"/>
    </source>
</evidence>
<evidence type="ECO:0000313" key="9">
    <source>
        <dbReference type="Proteomes" id="UP000533269"/>
    </source>
</evidence>
<comment type="function">
    <text evidence="6">Catalyzes the phosphorylation of the 3'-hydroxyl group of dephosphocoenzyme A to form coenzyme A.</text>
</comment>
<name>A0A7W4TQ02_KINRA</name>
<comment type="similarity">
    <text evidence="6">Belongs to the CoaE family.</text>
</comment>
<dbReference type="AlphaFoldDB" id="A0A7W4TQ02"/>
<organism evidence="8 9">
    <name type="scientific">Kineococcus radiotolerans</name>
    <dbReference type="NCBI Taxonomy" id="131568"/>
    <lineage>
        <taxon>Bacteria</taxon>
        <taxon>Bacillati</taxon>
        <taxon>Actinomycetota</taxon>
        <taxon>Actinomycetes</taxon>
        <taxon>Kineosporiales</taxon>
        <taxon>Kineosporiaceae</taxon>
        <taxon>Kineococcus</taxon>
    </lineage>
</organism>
<reference evidence="8 9" key="1">
    <citation type="submission" date="2020-08" db="EMBL/GenBank/DDBJ databases">
        <title>The Agave Microbiome: Exploring the role of microbial communities in plant adaptations to desert environments.</title>
        <authorList>
            <person name="Partida-Martinez L.P."/>
        </authorList>
    </citation>
    <scope>NUCLEOTIDE SEQUENCE [LARGE SCALE GENOMIC DNA]</scope>
    <source>
        <strain evidence="8 9">AS2.23</strain>
    </source>
</reference>
<keyword evidence="6 8" id="KW-0808">Transferase</keyword>
<dbReference type="UniPathway" id="UPA00241">
    <property type="reaction ID" value="UER00356"/>
</dbReference>
<evidence type="ECO:0000256" key="7">
    <source>
        <dbReference type="NCBIfam" id="TIGR00152"/>
    </source>
</evidence>
<dbReference type="GO" id="GO:0005737">
    <property type="term" value="C:cytoplasm"/>
    <property type="evidence" value="ECO:0007669"/>
    <property type="project" value="UniProtKB-SubCell"/>
</dbReference>
<evidence type="ECO:0000256" key="1">
    <source>
        <dbReference type="ARBA" id="ARBA00008826"/>
    </source>
</evidence>
<dbReference type="EMBL" id="JACHVY010000004">
    <property type="protein sequence ID" value="MBB2902919.1"/>
    <property type="molecule type" value="Genomic_DNA"/>
</dbReference>
<dbReference type="PROSITE" id="PS51219">
    <property type="entry name" value="DPCK"/>
    <property type="match status" value="1"/>
</dbReference>
<dbReference type="NCBIfam" id="TIGR00152">
    <property type="entry name" value="dephospho-CoA kinase"/>
    <property type="match status" value="1"/>
</dbReference>
<comment type="catalytic activity">
    <reaction evidence="6">
        <text>3'-dephospho-CoA + ATP = ADP + CoA + H(+)</text>
        <dbReference type="Rhea" id="RHEA:18245"/>
        <dbReference type="ChEBI" id="CHEBI:15378"/>
        <dbReference type="ChEBI" id="CHEBI:30616"/>
        <dbReference type="ChEBI" id="CHEBI:57287"/>
        <dbReference type="ChEBI" id="CHEBI:57328"/>
        <dbReference type="ChEBI" id="CHEBI:456216"/>
        <dbReference type="EC" id="2.7.1.24"/>
    </reaction>
</comment>
<keyword evidence="6" id="KW-0173">Coenzyme A biosynthesis</keyword>
<dbReference type="InterPro" id="IPR001977">
    <property type="entry name" value="Depp_CoAkinase"/>
</dbReference>
<comment type="subcellular location">
    <subcellularLocation>
        <location evidence="6">Cytoplasm</location>
    </subcellularLocation>
</comment>
<dbReference type="HAMAP" id="MF_00376">
    <property type="entry name" value="Dephospho_CoA_kinase"/>
    <property type="match status" value="1"/>
</dbReference>
<evidence type="ECO:0000256" key="4">
    <source>
        <dbReference type="ARBA" id="ARBA00022741"/>
    </source>
</evidence>
<dbReference type="EC" id="2.7.1.24" evidence="6 7"/>
<accession>A0A7W4TQ02</accession>
<dbReference type="NCBIfam" id="NF002879">
    <property type="entry name" value="PRK03333.1"/>
    <property type="match status" value="1"/>
</dbReference>
<reference evidence="8 9" key="2">
    <citation type="submission" date="2020-08" db="EMBL/GenBank/DDBJ databases">
        <authorList>
            <person name="Partida-Martinez L."/>
            <person name="Huntemann M."/>
            <person name="Clum A."/>
            <person name="Wang J."/>
            <person name="Palaniappan K."/>
            <person name="Ritter S."/>
            <person name="Chen I.-M."/>
            <person name="Stamatis D."/>
            <person name="Reddy T."/>
            <person name="O'Malley R."/>
            <person name="Daum C."/>
            <person name="Shapiro N."/>
            <person name="Ivanova N."/>
            <person name="Kyrpides N."/>
            <person name="Woyke T."/>
        </authorList>
    </citation>
    <scope>NUCLEOTIDE SEQUENCE [LARGE SCALE GENOMIC DNA]</scope>
    <source>
        <strain evidence="8 9">AS2.23</strain>
    </source>
</reference>
<dbReference type="PANTHER" id="PTHR10695:SF46">
    <property type="entry name" value="BIFUNCTIONAL COENZYME A SYNTHASE-RELATED"/>
    <property type="match status" value="1"/>
</dbReference>
<gene>
    <name evidence="6" type="primary">coaE</name>
    <name evidence="8" type="ORF">FHR75_003755</name>
</gene>
<dbReference type="Pfam" id="PF04229">
    <property type="entry name" value="GrpB"/>
    <property type="match status" value="1"/>
</dbReference>
<dbReference type="PANTHER" id="PTHR10695">
    <property type="entry name" value="DEPHOSPHO-COA KINASE-RELATED"/>
    <property type="match status" value="1"/>
</dbReference>
<comment type="similarity">
    <text evidence="1">In the N-terminal section; belongs to the CoaE family.</text>
</comment>
<feature type="binding site" evidence="6">
    <location>
        <begin position="11"/>
        <end position="16"/>
    </location>
    <ligand>
        <name>ATP</name>
        <dbReference type="ChEBI" id="CHEBI:30616"/>
    </ligand>
</feature>
<dbReference type="Pfam" id="PF01121">
    <property type="entry name" value="CoaE"/>
    <property type="match status" value="1"/>
</dbReference>
<dbReference type="Gene3D" id="3.30.460.10">
    <property type="entry name" value="Beta Polymerase, domain 2"/>
    <property type="match status" value="1"/>
</dbReference>
<keyword evidence="5 6" id="KW-0067">ATP-binding</keyword>
<dbReference type="RefSeq" id="WP_183392574.1">
    <property type="nucleotide sequence ID" value="NZ_JACHVY010000004.1"/>
</dbReference>
<dbReference type="InterPro" id="IPR027417">
    <property type="entry name" value="P-loop_NTPase"/>
</dbReference>
<keyword evidence="4 6" id="KW-0547">Nucleotide-binding</keyword>
<dbReference type="SUPFAM" id="SSF52540">
    <property type="entry name" value="P-loop containing nucleoside triphosphate hydrolases"/>
    <property type="match status" value="1"/>
</dbReference>
<evidence type="ECO:0000313" key="8">
    <source>
        <dbReference type="EMBL" id="MBB2902919.1"/>
    </source>
</evidence>
<dbReference type="CDD" id="cd02022">
    <property type="entry name" value="DPCK"/>
    <property type="match status" value="1"/>
</dbReference>
<keyword evidence="3 6" id="KW-0963">Cytoplasm</keyword>
<dbReference type="GO" id="GO:0004140">
    <property type="term" value="F:dephospho-CoA kinase activity"/>
    <property type="evidence" value="ECO:0007669"/>
    <property type="project" value="UniProtKB-UniRule"/>
</dbReference>
<dbReference type="GO" id="GO:0005524">
    <property type="term" value="F:ATP binding"/>
    <property type="evidence" value="ECO:0007669"/>
    <property type="project" value="UniProtKB-UniRule"/>
</dbReference>
<protein>
    <recommendedName>
        <fullName evidence="6 7">Dephospho-CoA kinase</fullName>
        <ecNumber evidence="6 7">2.7.1.24</ecNumber>
    </recommendedName>
    <alternativeName>
        <fullName evidence="6">Dephosphocoenzyme A kinase</fullName>
    </alternativeName>
</protein>